<dbReference type="InterPro" id="IPR056599">
    <property type="entry name" value="AAA_lid_fung"/>
</dbReference>
<organism evidence="3 4">
    <name type="scientific">Fusarium austroafricanum</name>
    <dbReference type="NCBI Taxonomy" id="2364996"/>
    <lineage>
        <taxon>Eukaryota</taxon>
        <taxon>Fungi</taxon>
        <taxon>Dikarya</taxon>
        <taxon>Ascomycota</taxon>
        <taxon>Pezizomycotina</taxon>
        <taxon>Sordariomycetes</taxon>
        <taxon>Hypocreomycetidae</taxon>
        <taxon>Hypocreales</taxon>
        <taxon>Nectriaceae</taxon>
        <taxon>Fusarium</taxon>
        <taxon>Fusarium concolor species complex</taxon>
    </lineage>
</organism>
<dbReference type="CDD" id="cd19481">
    <property type="entry name" value="RecA-like_protease"/>
    <property type="match status" value="1"/>
</dbReference>
<feature type="region of interest" description="Disordered" evidence="1">
    <location>
        <begin position="708"/>
        <end position="729"/>
    </location>
</feature>
<feature type="domain" description="AAA+ ATPase" evidence="2">
    <location>
        <begin position="559"/>
        <end position="686"/>
    </location>
</feature>
<dbReference type="PANTHER" id="PTHR46411">
    <property type="entry name" value="FAMILY ATPASE, PUTATIVE-RELATED"/>
    <property type="match status" value="1"/>
</dbReference>
<comment type="caution">
    <text evidence="3">The sequence shown here is derived from an EMBL/GenBank/DDBJ whole genome shotgun (WGS) entry which is preliminary data.</text>
</comment>
<reference evidence="3" key="1">
    <citation type="submission" date="2020-01" db="EMBL/GenBank/DDBJ databases">
        <title>Identification and distribution of gene clusters putatively required for synthesis of sphingolipid metabolism inhibitors in phylogenetically diverse species of the filamentous fungus Fusarium.</title>
        <authorList>
            <person name="Kim H.-S."/>
            <person name="Busman M."/>
            <person name="Brown D.W."/>
            <person name="Divon H."/>
            <person name="Uhlig S."/>
            <person name="Proctor R.H."/>
        </authorList>
    </citation>
    <scope>NUCLEOTIDE SEQUENCE</scope>
    <source>
        <strain evidence="3">NRRL 53441</strain>
    </source>
</reference>
<dbReference type="PANTHER" id="PTHR46411:SF2">
    <property type="entry name" value="AAA+ ATPASE DOMAIN-CONTAINING PROTEIN"/>
    <property type="match status" value="1"/>
</dbReference>
<feature type="region of interest" description="Disordered" evidence="1">
    <location>
        <begin position="1"/>
        <end position="65"/>
    </location>
</feature>
<dbReference type="GO" id="GO:0016887">
    <property type="term" value="F:ATP hydrolysis activity"/>
    <property type="evidence" value="ECO:0007669"/>
    <property type="project" value="InterPro"/>
</dbReference>
<dbReference type="SUPFAM" id="SSF52540">
    <property type="entry name" value="P-loop containing nucleoside triphosphate hydrolases"/>
    <property type="match status" value="1"/>
</dbReference>
<evidence type="ECO:0000259" key="2">
    <source>
        <dbReference type="SMART" id="SM00382"/>
    </source>
</evidence>
<dbReference type="GO" id="GO:0005524">
    <property type="term" value="F:ATP binding"/>
    <property type="evidence" value="ECO:0007669"/>
    <property type="project" value="InterPro"/>
</dbReference>
<protein>
    <recommendedName>
        <fullName evidence="2">AAA+ ATPase domain-containing protein</fullName>
    </recommendedName>
</protein>
<dbReference type="Pfam" id="PF00004">
    <property type="entry name" value="AAA"/>
    <property type="match status" value="1"/>
</dbReference>
<evidence type="ECO:0000256" key="1">
    <source>
        <dbReference type="SAM" id="MobiDB-lite"/>
    </source>
</evidence>
<gene>
    <name evidence="3" type="ORF">F53441_12967</name>
</gene>
<dbReference type="InterPro" id="IPR027417">
    <property type="entry name" value="P-loop_NTPase"/>
</dbReference>
<dbReference type="Proteomes" id="UP000605986">
    <property type="component" value="Unassembled WGS sequence"/>
</dbReference>
<feature type="compositionally biased region" description="Acidic residues" evidence="1">
    <location>
        <begin position="41"/>
        <end position="52"/>
    </location>
</feature>
<dbReference type="SMART" id="SM00382">
    <property type="entry name" value="AAA"/>
    <property type="match status" value="1"/>
</dbReference>
<dbReference type="InterPro" id="IPR003959">
    <property type="entry name" value="ATPase_AAA_core"/>
</dbReference>
<feature type="compositionally biased region" description="Polar residues" evidence="1">
    <location>
        <begin position="1"/>
        <end position="10"/>
    </location>
</feature>
<feature type="non-terminal residue" evidence="3">
    <location>
        <position position="1"/>
    </location>
</feature>
<dbReference type="EMBL" id="JAADJG010000750">
    <property type="protein sequence ID" value="KAF4437677.1"/>
    <property type="molecule type" value="Genomic_DNA"/>
</dbReference>
<evidence type="ECO:0000313" key="3">
    <source>
        <dbReference type="EMBL" id="KAF4437677.1"/>
    </source>
</evidence>
<dbReference type="OrthoDB" id="10042665at2759"/>
<proteinExistence type="predicted"/>
<dbReference type="InterPro" id="IPR003593">
    <property type="entry name" value="AAA+_ATPase"/>
</dbReference>
<evidence type="ECO:0000313" key="4">
    <source>
        <dbReference type="Proteomes" id="UP000605986"/>
    </source>
</evidence>
<keyword evidence="4" id="KW-1185">Reference proteome</keyword>
<sequence>MPPKPSSATYTPRLHPVVNSFPDPTSMPQDDVLHPASTNGEDSEASQDTEFDPNDHHQVPQPRRRAPMMIDWRRKICNFLNMPSTCTDDEIIEELEVKDKLLRESESLKRLAFSKQGPPRVQIINRISCQDSDEQGLYLDEPWLVENGPYRAHLRCSRLVDNLELYLERNKDIVCIAYRDYECCGRPPPVPNPGHFELFVRENVHIVSDKLRVAWDQLVEAVTNDPEAHTDISRGTFDLEDEDRRTQETQHPYLWWFHHRRRIETTKSYLSEESKHQVEAFQYYLRVYLGDEWAKVDSLIRGGKITAKYLEYLFAPGQIIISKLRGLSVAQWQAYTATNWLDTNGSLPSKGNFRATILVSYWDFDGNFQRFYSSLNLSSLPSMTEEFPVNAMMVFPAKYVDDGTVNNLRRRGQMFWKCRHRKYVCVRGAPEDHLYSANSGSRFMIDRATFRQMHPPSNGQPVPVRYQDDLGPEIMAQDEPLPDLGDGFFMCLPTSLYGFNMQKKDWVKLDVDLLQDVTWNEEAFDLLVMERQTKELVEAVVTNHLDEDRDTDVIHGKGNGLFILLHGGPGTGKTLTAESVAEIAKKPLYRVTCGDVGTKAEEVERYLEVVSLLGKTWGCVVLLDEADVFLEQRKLDSLERNALVSVFLRVLEYYDGIMILTSNRVGIFDEAFKSRIQLSLRYNDLDEGQRRQIWQNFINRLEKLDLQRTGQTSEQPRTDMLGNPQTAPRLGVDIKSMRDRLDDLATAPLNGREIRNMISTARQLAVFRKEKLGYQHLESVMAEAQKFGEYIKRLHKGYTSDQIKRGSPPLAIEKPNLSFPAHRIRAEGDIESIIQNAGVIKTKVDKIYQSSGGIDWDNFMQITDVKVDDINLNWDQIIPA</sequence>
<dbReference type="InterPro" id="IPR054289">
    <property type="entry name" value="DUF7025"/>
</dbReference>
<dbReference type="Pfam" id="PF23232">
    <property type="entry name" value="AAA_lid_13"/>
    <property type="match status" value="1"/>
</dbReference>
<name>A0A8H4JRK4_9HYPO</name>
<accession>A0A8H4JRK4</accession>
<dbReference type="Pfam" id="PF22942">
    <property type="entry name" value="DUF7025"/>
    <property type="match status" value="1"/>
</dbReference>
<dbReference type="Gene3D" id="3.40.50.300">
    <property type="entry name" value="P-loop containing nucleotide triphosphate hydrolases"/>
    <property type="match status" value="1"/>
</dbReference>
<dbReference type="AlphaFoldDB" id="A0A8H4JRK4"/>